<proteinExistence type="predicted"/>
<reference evidence="2" key="1">
    <citation type="submission" date="2017-07" db="EMBL/GenBank/DDBJ databases">
        <title>Taro Niue Genome Assembly and Annotation.</title>
        <authorList>
            <person name="Atibalentja N."/>
            <person name="Keating K."/>
            <person name="Fields C.J."/>
        </authorList>
    </citation>
    <scope>NUCLEOTIDE SEQUENCE</scope>
    <source>
        <strain evidence="2">Niue_2</strain>
        <tissue evidence="2">Leaf</tissue>
    </source>
</reference>
<evidence type="ECO:0000256" key="1">
    <source>
        <dbReference type="SAM" id="MobiDB-lite"/>
    </source>
</evidence>
<accession>A0A843V0T9</accession>
<gene>
    <name evidence="2" type="ORF">Taro_022198</name>
</gene>
<organism evidence="2 3">
    <name type="scientific">Colocasia esculenta</name>
    <name type="common">Wild taro</name>
    <name type="synonym">Arum esculentum</name>
    <dbReference type="NCBI Taxonomy" id="4460"/>
    <lineage>
        <taxon>Eukaryota</taxon>
        <taxon>Viridiplantae</taxon>
        <taxon>Streptophyta</taxon>
        <taxon>Embryophyta</taxon>
        <taxon>Tracheophyta</taxon>
        <taxon>Spermatophyta</taxon>
        <taxon>Magnoliopsida</taxon>
        <taxon>Liliopsida</taxon>
        <taxon>Araceae</taxon>
        <taxon>Aroideae</taxon>
        <taxon>Colocasieae</taxon>
        <taxon>Colocasia</taxon>
    </lineage>
</organism>
<name>A0A843V0T9_COLES</name>
<keyword evidence="3" id="KW-1185">Reference proteome</keyword>
<dbReference type="OrthoDB" id="1303694at2759"/>
<dbReference type="AlphaFoldDB" id="A0A843V0T9"/>
<feature type="region of interest" description="Disordered" evidence="1">
    <location>
        <begin position="243"/>
        <end position="333"/>
    </location>
</feature>
<sequence>MHVPVLELAGVVWRSSWWLESRRSSISSSSSSPVHLLRPAQTTFLKPIKDSLASLASSIPIPLGRSSETVSVQRLRVPSHVDPWFTQLESPSLRVHALSKEPEIDLEDGHPWYFDIENFLKDGSFPDYATSADRRAIRRVSEHYKIIGGVLYKKSLSGGQLDLIRLSMVENIKKARGSLQYQGFHAQSSLLMAYASAYVSCSPPPPPSPDAGLGEKVSTPSMPRVVVAILAPRMGLPMTQCHQETHTLTRSSLPPPDGPGAAAPGASSAPGSSKTPNPRQPELAPQWPAPGPPRPVSVSPSPRVGDPPSSSNPTADSPSVPGGSPPLPAATHR</sequence>
<feature type="compositionally biased region" description="Pro residues" evidence="1">
    <location>
        <begin position="323"/>
        <end position="333"/>
    </location>
</feature>
<comment type="caution">
    <text evidence="2">The sequence shown here is derived from an EMBL/GenBank/DDBJ whole genome shotgun (WGS) entry which is preliminary data.</text>
</comment>
<protein>
    <submittedName>
        <fullName evidence="2">Uncharacterized protein</fullName>
    </submittedName>
</protein>
<evidence type="ECO:0000313" key="3">
    <source>
        <dbReference type="Proteomes" id="UP000652761"/>
    </source>
</evidence>
<evidence type="ECO:0000313" key="2">
    <source>
        <dbReference type="EMBL" id="MQL89621.1"/>
    </source>
</evidence>
<dbReference type="Proteomes" id="UP000652761">
    <property type="component" value="Unassembled WGS sequence"/>
</dbReference>
<feature type="compositionally biased region" description="Low complexity" evidence="1">
    <location>
        <begin position="296"/>
        <end position="322"/>
    </location>
</feature>
<dbReference type="EMBL" id="NMUH01001164">
    <property type="protein sequence ID" value="MQL89621.1"/>
    <property type="molecule type" value="Genomic_DNA"/>
</dbReference>
<feature type="compositionally biased region" description="Low complexity" evidence="1">
    <location>
        <begin position="259"/>
        <end position="273"/>
    </location>
</feature>